<proteinExistence type="inferred from homology"/>
<protein>
    <submittedName>
        <fullName evidence="2">Uncharacterized protein</fullName>
    </submittedName>
</protein>
<dbReference type="PANTHER" id="PTHR13120">
    <property type="entry name" value="PHD FINGER-LIKE DOMAIN-CONTAINING PROTEIN 5A"/>
    <property type="match status" value="1"/>
</dbReference>
<organism evidence="2 3">
    <name type="scientific">Arxiozyma heterogenica</name>
    <dbReference type="NCBI Taxonomy" id="278026"/>
    <lineage>
        <taxon>Eukaryota</taxon>
        <taxon>Fungi</taxon>
        <taxon>Dikarya</taxon>
        <taxon>Ascomycota</taxon>
        <taxon>Saccharomycotina</taxon>
        <taxon>Saccharomycetes</taxon>
        <taxon>Saccharomycetales</taxon>
        <taxon>Saccharomycetaceae</taxon>
        <taxon>Arxiozyma</taxon>
    </lineage>
</organism>
<reference evidence="3" key="1">
    <citation type="submission" date="2023-07" db="EMBL/GenBank/DDBJ databases">
        <title>A draft genome of Kazachstania heterogenica Y-27499.</title>
        <authorList>
            <person name="Donic C."/>
            <person name="Kralova J.S."/>
            <person name="Fidel L."/>
            <person name="Ben-Dor S."/>
            <person name="Jung S."/>
        </authorList>
    </citation>
    <scope>NUCLEOTIDE SEQUENCE [LARGE SCALE GENOMIC DNA]</scope>
    <source>
        <strain evidence="3">Y27499</strain>
    </source>
</reference>
<evidence type="ECO:0000256" key="1">
    <source>
        <dbReference type="ARBA" id="ARBA00008626"/>
    </source>
</evidence>
<dbReference type="AlphaFoldDB" id="A0AAN7WFN0"/>
<sequence>MISREFDLVMCLRQPGTHIGYLCDKCDGRCPICDSHNIKMNNSSSFFSYNSIDNNKLTSFQGPLKIVRICDNCSFGKSKQSCIICNNPIATHKAYYCLECIKLEKNKDGCPKILNIGSNKIDRHFDTSKK</sequence>
<comment type="similarity">
    <text evidence="1">Belongs to the PHF5 family.</text>
</comment>
<gene>
    <name evidence="2" type="ORF">RI543_004187</name>
</gene>
<dbReference type="InterPro" id="IPR005345">
    <property type="entry name" value="PHF5"/>
</dbReference>
<comment type="caution">
    <text evidence="2">The sequence shown here is derived from an EMBL/GenBank/DDBJ whole genome shotgun (WGS) entry which is preliminary data.</text>
</comment>
<dbReference type="Pfam" id="PF03660">
    <property type="entry name" value="PHF5"/>
    <property type="match status" value="1"/>
</dbReference>
<dbReference type="EMBL" id="JAWIZZ010000053">
    <property type="protein sequence ID" value="KAK5778520.1"/>
    <property type="molecule type" value="Genomic_DNA"/>
</dbReference>
<dbReference type="GO" id="GO:0000398">
    <property type="term" value="P:mRNA splicing, via spliceosome"/>
    <property type="evidence" value="ECO:0007669"/>
    <property type="project" value="InterPro"/>
</dbReference>
<accession>A0AAN7WFN0</accession>
<evidence type="ECO:0000313" key="2">
    <source>
        <dbReference type="EMBL" id="KAK5778520.1"/>
    </source>
</evidence>
<dbReference type="Proteomes" id="UP001306508">
    <property type="component" value="Unassembled WGS sequence"/>
</dbReference>
<name>A0AAN7WFN0_9SACH</name>
<evidence type="ECO:0000313" key="3">
    <source>
        <dbReference type="Proteomes" id="UP001306508"/>
    </source>
</evidence>
<keyword evidence="3" id="KW-1185">Reference proteome</keyword>